<dbReference type="AlphaFoldDB" id="A0A6G0VH69"/>
<name>A0A6G0VH69_APHCR</name>
<evidence type="ECO:0000313" key="2">
    <source>
        <dbReference type="Proteomes" id="UP000478052"/>
    </source>
</evidence>
<gene>
    <name evidence="1" type="ORF">FWK35_00039377</name>
</gene>
<keyword evidence="2" id="KW-1185">Reference proteome</keyword>
<reference evidence="1 2" key="1">
    <citation type="submission" date="2019-08" db="EMBL/GenBank/DDBJ databases">
        <title>Whole genome of Aphis craccivora.</title>
        <authorList>
            <person name="Voronova N.V."/>
            <person name="Shulinski R.S."/>
            <person name="Bandarenka Y.V."/>
            <person name="Zhorov D.G."/>
            <person name="Warner D."/>
        </authorList>
    </citation>
    <scope>NUCLEOTIDE SEQUENCE [LARGE SCALE GENOMIC DNA]</scope>
    <source>
        <strain evidence="1">180601</strain>
        <tissue evidence="1">Whole Body</tissue>
    </source>
</reference>
<evidence type="ECO:0000313" key="1">
    <source>
        <dbReference type="EMBL" id="KAF0682331.1"/>
    </source>
</evidence>
<comment type="caution">
    <text evidence="1">The sequence shown here is derived from an EMBL/GenBank/DDBJ whole genome shotgun (WGS) entry which is preliminary data.</text>
</comment>
<dbReference type="Proteomes" id="UP000478052">
    <property type="component" value="Unassembled WGS sequence"/>
</dbReference>
<sequence>MLGEWTDELGPGVHITDWVSTGPKSIAHTNNENRTTTKIKGFTLSYENVQKLNMVSMKKIMNGKIREIELKFQK</sequence>
<dbReference type="OrthoDB" id="10514643at2759"/>
<protein>
    <submittedName>
        <fullName evidence="1">Uncharacterized protein</fullName>
    </submittedName>
</protein>
<dbReference type="EMBL" id="VUJU01017540">
    <property type="protein sequence ID" value="KAF0682331.1"/>
    <property type="molecule type" value="Genomic_DNA"/>
</dbReference>
<organism evidence="1 2">
    <name type="scientific">Aphis craccivora</name>
    <name type="common">Cowpea aphid</name>
    <dbReference type="NCBI Taxonomy" id="307492"/>
    <lineage>
        <taxon>Eukaryota</taxon>
        <taxon>Metazoa</taxon>
        <taxon>Ecdysozoa</taxon>
        <taxon>Arthropoda</taxon>
        <taxon>Hexapoda</taxon>
        <taxon>Insecta</taxon>
        <taxon>Pterygota</taxon>
        <taxon>Neoptera</taxon>
        <taxon>Paraneoptera</taxon>
        <taxon>Hemiptera</taxon>
        <taxon>Sternorrhyncha</taxon>
        <taxon>Aphidomorpha</taxon>
        <taxon>Aphidoidea</taxon>
        <taxon>Aphididae</taxon>
        <taxon>Aphidini</taxon>
        <taxon>Aphis</taxon>
        <taxon>Aphis</taxon>
    </lineage>
</organism>
<accession>A0A6G0VH69</accession>
<proteinExistence type="predicted"/>